<organism evidence="3 4">
    <name type="scientific">Leptotrombidium deliense</name>
    <dbReference type="NCBI Taxonomy" id="299467"/>
    <lineage>
        <taxon>Eukaryota</taxon>
        <taxon>Metazoa</taxon>
        <taxon>Ecdysozoa</taxon>
        <taxon>Arthropoda</taxon>
        <taxon>Chelicerata</taxon>
        <taxon>Arachnida</taxon>
        <taxon>Acari</taxon>
        <taxon>Acariformes</taxon>
        <taxon>Trombidiformes</taxon>
        <taxon>Prostigmata</taxon>
        <taxon>Anystina</taxon>
        <taxon>Parasitengona</taxon>
        <taxon>Trombiculoidea</taxon>
        <taxon>Trombiculidae</taxon>
        <taxon>Leptotrombidium</taxon>
    </lineage>
</organism>
<keyword evidence="2" id="KW-0812">Transmembrane</keyword>
<gene>
    <name evidence="3" type="ORF">B4U80_04471</name>
</gene>
<dbReference type="AlphaFoldDB" id="A0A443STD6"/>
<dbReference type="PANTHER" id="PTHR34929:SF1">
    <property type="entry name" value="INAF MOTIF CONTAINING 2"/>
    <property type="match status" value="1"/>
</dbReference>
<dbReference type="EMBL" id="NCKV01000389">
    <property type="protein sequence ID" value="RWS30752.1"/>
    <property type="molecule type" value="Genomic_DNA"/>
</dbReference>
<evidence type="ECO:0000313" key="4">
    <source>
        <dbReference type="Proteomes" id="UP000288716"/>
    </source>
</evidence>
<feature type="region of interest" description="Disordered" evidence="1">
    <location>
        <begin position="1"/>
        <end position="58"/>
    </location>
</feature>
<keyword evidence="4" id="KW-1185">Reference proteome</keyword>
<feature type="compositionally biased region" description="Polar residues" evidence="1">
    <location>
        <begin position="39"/>
        <end position="50"/>
    </location>
</feature>
<feature type="transmembrane region" description="Helical" evidence="2">
    <location>
        <begin position="76"/>
        <end position="102"/>
    </location>
</feature>
<name>A0A443STD6_9ACAR</name>
<evidence type="ECO:0000256" key="1">
    <source>
        <dbReference type="SAM" id="MobiDB-lite"/>
    </source>
</evidence>
<dbReference type="Pfam" id="PF15018">
    <property type="entry name" value="InaF-motif"/>
    <property type="match status" value="1"/>
</dbReference>
<dbReference type="InterPro" id="IPR029162">
    <property type="entry name" value="InaF-motif"/>
</dbReference>
<dbReference type="OrthoDB" id="8113027at2759"/>
<feature type="compositionally biased region" description="Low complexity" evidence="1">
    <location>
        <begin position="13"/>
        <end position="38"/>
    </location>
</feature>
<accession>A0A443STD6</accession>
<sequence>MTSLSSGRVATITPSVGSAGTSSSADSHSGGGTTISTTPEPKSSANLQSESRTDIHYPAINVHPSKMYESKKNKKIVRLMTVLAYMFTVSLVAMVLSLYYLFLWDPYMQPPNNHSFESHSTRTEMKNSNFTDDVENKDNTAQKNLMQSLLSAARNGESTGKLHEFTNAKKEAINRASGQEVKSSAVPAVLNETILPANQTHSSIASFLIPGKENRTQSLSDGIIIEVGNETETELIKTANDVYRVEMNLEDRRHTTLSVVDRFLNYTLGVSSVSNRSDTDSMIPP</sequence>
<dbReference type="VEuPathDB" id="VectorBase:LDEU001286"/>
<evidence type="ECO:0000256" key="2">
    <source>
        <dbReference type="SAM" id="Phobius"/>
    </source>
</evidence>
<dbReference type="Proteomes" id="UP000288716">
    <property type="component" value="Unassembled WGS sequence"/>
</dbReference>
<evidence type="ECO:0000313" key="3">
    <source>
        <dbReference type="EMBL" id="RWS30752.1"/>
    </source>
</evidence>
<keyword evidence="2" id="KW-1133">Transmembrane helix</keyword>
<dbReference type="PANTHER" id="PTHR34929">
    <property type="entry name" value="ZGC:153157"/>
    <property type="match status" value="1"/>
</dbReference>
<reference evidence="3 4" key="1">
    <citation type="journal article" date="2018" name="Gigascience">
        <title>Genomes of trombidid mites reveal novel predicted allergens and laterally-transferred genes associated with secondary metabolism.</title>
        <authorList>
            <person name="Dong X."/>
            <person name="Chaisiri K."/>
            <person name="Xia D."/>
            <person name="Armstrong S.D."/>
            <person name="Fang Y."/>
            <person name="Donnelly M.J."/>
            <person name="Kadowaki T."/>
            <person name="McGarry J.W."/>
            <person name="Darby A.C."/>
            <person name="Makepeace B.L."/>
        </authorList>
    </citation>
    <scope>NUCLEOTIDE SEQUENCE [LARGE SCALE GENOMIC DNA]</scope>
    <source>
        <strain evidence="3">UoL-UT</strain>
    </source>
</reference>
<comment type="caution">
    <text evidence="3">The sequence shown here is derived from an EMBL/GenBank/DDBJ whole genome shotgun (WGS) entry which is preliminary data.</text>
</comment>
<protein>
    <submittedName>
        <fullName evidence="3">Uncharacterized protein</fullName>
    </submittedName>
</protein>
<keyword evidence="2" id="KW-0472">Membrane</keyword>
<proteinExistence type="predicted"/>